<evidence type="ECO:0000256" key="7">
    <source>
        <dbReference type="ARBA" id="ARBA00022679"/>
    </source>
</evidence>
<dbReference type="EMBL" id="PSNW01000008">
    <property type="protein sequence ID" value="PPE73038.1"/>
    <property type="molecule type" value="Genomic_DNA"/>
</dbReference>
<keyword evidence="7 11" id="KW-0808">Transferase</keyword>
<dbReference type="Pfam" id="PF02817">
    <property type="entry name" value="E3_binding"/>
    <property type="match status" value="1"/>
</dbReference>
<gene>
    <name evidence="15" type="ORF">C3942_14495</name>
</gene>
<comment type="cofactor">
    <cofactor evidence="11">
        <name>(R)-lipoate</name>
        <dbReference type="ChEBI" id="CHEBI:83088"/>
    </cofactor>
    <text evidence="11">Binds 1 lipoyl cofactor covalently.</text>
</comment>
<evidence type="ECO:0000256" key="8">
    <source>
        <dbReference type="ARBA" id="ARBA00022823"/>
    </source>
</evidence>
<dbReference type="UniPathway" id="UPA00868">
    <property type="reaction ID" value="UER00840"/>
</dbReference>
<evidence type="ECO:0000256" key="6">
    <source>
        <dbReference type="ARBA" id="ARBA00022532"/>
    </source>
</evidence>
<dbReference type="Pfam" id="PF00364">
    <property type="entry name" value="Biotin_lipoyl"/>
    <property type="match status" value="1"/>
</dbReference>
<reference evidence="15 16" key="1">
    <citation type="submission" date="2018-02" db="EMBL/GenBank/DDBJ databases">
        <title>Genome sequencing of Solimonas sp. HR-BB.</title>
        <authorList>
            <person name="Lee Y."/>
            <person name="Jeon C.O."/>
        </authorList>
    </citation>
    <scope>NUCLEOTIDE SEQUENCE [LARGE SCALE GENOMIC DNA]</scope>
    <source>
        <strain evidence="15 16">HR-BB</strain>
    </source>
</reference>
<dbReference type="Pfam" id="PF00198">
    <property type="entry name" value="2-oxoacid_dh"/>
    <property type="match status" value="1"/>
</dbReference>
<dbReference type="NCBIfam" id="TIGR01347">
    <property type="entry name" value="sucB"/>
    <property type="match status" value="1"/>
</dbReference>
<keyword evidence="9 11" id="KW-0012">Acyltransferase</keyword>
<keyword evidence="16" id="KW-1185">Reference proteome</keyword>
<dbReference type="CDD" id="cd06849">
    <property type="entry name" value="lipoyl_domain"/>
    <property type="match status" value="1"/>
</dbReference>
<dbReference type="InterPro" id="IPR001078">
    <property type="entry name" value="2-oxoacid_DH_actylTfrase"/>
</dbReference>
<dbReference type="SUPFAM" id="SSF51230">
    <property type="entry name" value="Single hybrid motif"/>
    <property type="match status" value="1"/>
</dbReference>
<evidence type="ECO:0000256" key="11">
    <source>
        <dbReference type="RuleBase" id="RU361138"/>
    </source>
</evidence>
<evidence type="ECO:0000313" key="15">
    <source>
        <dbReference type="EMBL" id="PPE73038.1"/>
    </source>
</evidence>
<comment type="pathway">
    <text evidence="2 11">Amino-acid degradation; L-lysine degradation via saccharopine pathway; glutaryl-CoA from L-lysine: step 6/6.</text>
</comment>
<evidence type="ECO:0000256" key="12">
    <source>
        <dbReference type="SAM" id="MobiDB-lite"/>
    </source>
</evidence>
<comment type="function">
    <text evidence="1 11">E2 component of the 2-oxoglutarate dehydrogenase (OGDH) complex which catalyzes the second step in the conversion of 2-oxoglutarate to succinyl-CoA and CO(2).</text>
</comment>
<protein>
    <recommendedName>
        <fullName evidence="5 11">Dihydrolipoyllysine-residue succinyltransferase component of 2-oxoglutarate dehydrogenase complex</fullName>
        <ecNumber evidence="4 11">2.3.1.61</ecNumber>
    </recommendedName>
    <alternativeName>
        <fullName evidence="11">2-oxoglutarate dehydrogenase complex component E2</fullName>
    </alternativeName>
</protein>
<evidence type="ECO:0000256" key="2">
    <source>
        <dbReference type="ARBA" id="ARBA00005145"/>
    </source>
</evidence>
<dbReference type="GO" id="GO:0004149">
    <property type="term" value="F:dihydrolipoyllysine-residue succinyltransferase activity"/>
    <property type="evidence" value="ECO:0007669"/>
    <property type="project" value="UniProtKB-UniRule"/>
</dbReference>
<dbReference type="GO" id="GO:0033512">
    <property type="term" value="P:L-lysine catabolic process to acetyl-CoA via saccharopine"/>
    <property type="evidence" value="ECO:0007669"/>
    <property type="project" value="UniProtKB-UniRule"/>
</dbReference>
<comment type="caution">
    <text evidence="15">The sequence shown here is derived from an EMBL/GenBank/DDBJ whole genome shotgun (WGS) entry which is preliminary data.</text>
</comment>
<dbReference type="Proteomes" id="UP000238220">
    <property type="component" value="Unassembled WGS sequence"/>
</dbReference>
<dbReference type="GO" id="GO:0005829">
    <property type="term" value="C:cytosol"/>
    <property type="evidence" value="ECO:0007669"/>
    <property type="project" value="TreeGrafter"/>
</dbReference>
<dbReference type="InterPro" id="IPR003016">
    <property type="entry name" value="2-oxoA_DH_lipoyl-BS"/>
</dbReference>
<dbReference type="RefSeq" id="WP_104231077.1">
    <property type="nucleotide sequence ID" value="NZ_PSNW01000008.1"/>
</dbReference>
<dbReference type="Gene3D" id="2.40.50.100">
    <property type="match status" value="1"/>
</dbReference>
<feature type="compositionally biased region" description="Low complexity" evidence="12">
    <location>
        <begin position="148"/>
        <end position="169"/>
    </location>
</feature>
<dbReference type="PANTHER" id="PTHR43416:SF5">
    <property type="entry name" value="DIHYDROLIPOYLLYSINE-RESIDUE SUCCINYLTRANSFERASE COMPONENT OF 2-OXOGLUTARATE DEHYDROGENASE COMPLEX, MITOCHONDRIAL"/>
    <property type="match status" value="1"/>
</dbReference>
<evidence type="ECO:0000259" key="13">
    <source>
        <dbReference type="PROSITE" id="PS50968"/>
    </source>
</evidence>
<dbReference type="Gene3D" id="3.30.559.10">
    <property type="entry name" value="Chloramphenicol acetyltransferase-like domain"/>
    <property type="match status" value="1"/>
</dbReference>
<feature type="domain" description="Peripheral subunit-binding (PSBD)" evidence="14">
    <location>
        <begin position="110"/>
        <end position="147"/>
    </location>
</feature>
<dbReference type="InterPro" id="IPR011053">
    <property type="entry name" value="Single_hybrid_motif"/>
</dbReference>
<dbReference type="PROSITE" id="PS50968">
    <property type="entry name" value="BIOTINYL_LIPOYL"/>
    <property type="match status" value="1"/>
</dbReference>
<dbReference type="GO" id="GO:0045252">
    <property type="term" value="C:oxoglutarate dehydrogenase complex"/>
    <property type="evidence" value="ECO:0007669"/>
    <property type="project" value="UniProtKB-UniRule"/>
</dbReference>
<comment type="similarity">
    <text evidence="3 11">Belongs to the 2-oxoacid dehydrogenase family.</text>
</comment>
<dbReference type="SUPFAM" id="SSF47005">
    <property type="entry name" value="Peripheral subunit-binding domain of 2-oxo acid dehydrogenase complex"/>
    <property type="match status" value="1"/>
</dbReference>
<comment type="catalytic activity">
    <reaction evidence="10 11">
        <text>N(6)-[(R)-dihydrolipoyl]-L-lysyl-[protein] + succinyl-CoA = N(6)-[(R)-S(8)-succinyldihydrolipoyl]-L-lysyl-[protein] + CoA</text>
        <dbReference type="Rhea" id="RHEA:15213"/>
        <dbReference type="Rhea" id="RHEA-COMP:10475"/>
        <dbReference type="Rhea" id="RHEA-COMP:20092"/>
        <dbReference type="ChEBI" id="CHEBI:57287"/>
        <dbReference type="ChEBI" id="CHEBI:57292"/>
        <dbReference type="ChEBI" id="CHEBI:83100"/>
        <dbReference type="ChEBI" id="CHEBI:83120"/>
        <dbReference type="EC" id="2.3.1.61"/>
    </reaction>
</comment>
<dbReference type="PROSITE" id="PS51826">
    <property type="entry name" value="PSBD"/>
    <property type="match status" value="1"/>
</dbReference>
<dbReference type="FunFam" id="3.30.559.10:FF:000007">
    <property type="entry name" value="Dihydrolipoamide acetyltransferase component of pyruvate dehydrogenase complex"/>
    <property type="match status" value="1"/>
</dbReference>
<dbReference type="InterPro" id="IPR050537">
    <property type="entry name" value="2-oxoacid_dehydrogenase"/>
</dbReference>
<dbReference type="InterPro" id="IPR000089">
    <property type="entry name" value="Biotin_lipoyl"/>
</dbReference>
<evidence type="ECO:0000256" key="5">
    <source>
        <dbReference type="ARBA" id="ARBA00019511"/>
    </source>
</evidence>
<accession>A0A2S5TDW1</accession>
<keyword evidence="6 11" id="KW-0816">Tricarboxylic acid cycle</keyword>
<proteinExistence type="inferred from homology"/>
<evidence type="ECO:0000256" key="3">
    <source>
        <dbReference type="ARBA" id="ARBA00007317"/>
    </source>
</evidence>
<evidence type="ECO:0000256" key="4">
    <source>
        <dbReference type="ARBA" id="ARBA00012945"/>
    </source>
</evidence>
<feature type="domain" description="Lipoyl-binding" evidence="13">
    <location>
        <begin position="2"/>
        <end position="77"/>
    </location>
</feature>
<dbReference type="InterPro" id="IPR004167">
    <property type="entry name" value="PSBD"/>
</dbReference>
<dbReference type="InterPro" id="IPR036625">
    <property type="entry name" value="E3-bd_dom_sf"/>
</dbReference>
<name>A0A2S5TDW1_9GAMM</name>
<dbReference type="SUPFAM" id="SSF52777">
    <property type="entry name" value="CoA-dependent acyltransferases"/>
    <property type="match status" value="1"/>
</dbReference>
<dbReference type="PROSITE" id="PS00189">
    <property type="entry name" value="LIPOYL"/>
    <property type="match status" value="1"/>
</dbReference>
<dbReference type="InterPro" id="IPR006255">
    <property type="entry name" value="SucB"/>
</dbReference>
<sequence>MAIEIKVPNLPESVSSATVATWHLKAGDAVKREQNLVDLETDKVVLEVPATADGVLTEIRVQPGATVQAGDVLGLLEEGAAAAAAPAAKAEAAKPATASAPAAPAGGNEDQSPAVRKLLSELGLSASQISGTGKGGRLTVEDVKAHAAKPQAPAPKAAAPAAAPAPRVAGAREEQRVPMTRIRQRIAERLLEAKNNTAMLTTFNEVDLKAVSELRARYKDQFEKSHGVKLGFMSFFIKAAIEALKKYPVLNASVDGQDIIYHGYYDIGVAVSSERGLVVPILRDADQHSMAEIEKAIGDFGSRAKANKLTMEDLTGGTFSITNGGVFGSMMSTPILNPPQSAILGMHGITERPMVVNGEIVIRPMMYLALSYDHRIIDGKEAVLGLRTIKECLEDPAKILLSL</sequence>
<evidence type="ECO:0000259" key="14">
    <source>
        <dbReference type="PROSITE" id="PS51826"/>
    </source>
</evidence>
<dbReference type="EC" id="2.3.1.61" evidence="4 11"/>
<keyword evidence="8 11" id="KW-0450">Lipoyl</keyword>
<evidence type="ECO:0000313" key="16">
    <source>
        <dbReference type="Proteomes" id="UP000238220"/>
    </source>
</evidence>
<dbReference type="OrthoDB" id="9805770at2"/>
<evidence type="ECO:0000256" key="1">
    <source>
        <dbReference type="ARBA" id="ARBA00004052"/>
    </source>
</evidence>
<dbReference type="PANTHER" id="PTHR43416">
    <property type="entry name" value="DIHYDROLIPOYLLYSINE-RESIDUE SUCCINYLTRANSFERASE COMPONENT OF 2-OXOGLUTARATE DEHYDROGENASE COMPLEX, MITOCHONDRIAL-RELATED"/>
    <property type="match status" value="1"/>
</dbReference>
<dbReference type="Gene3D" id="4.10.320.10">
    <property type="entry name" value="E3-binding domain"/>
    <property type="match status" value="1"/>
</dbReference>
<feature type="region of interest" description="Disordered" evidence="12">
    <location>
        <begin position="145"/>
        <end position="175"/>
    </location>
</feature>
<dbReference type="GO" id="GO:0006099">
    <property type="term" value="P:tricarboxylic acid cycle"/>
    <property type="evidence" value="ECO:0007669"/>
    <property type="project" value="UniProtKB-UniRule"/>
</dbReference>
<evidence type="ECO:0000256" key="10">
    <source>
        <dbReference type="ARBA" id="ARBA00052761"/>
    </source>
</evidence>
<dbReference type="NCBIfam" id="NF004309">
    <property type="entry name" value="PRK05704.1"/>
    <property type="match status" value="1"/>
</dbReference>
<dbReference type="InterPro" id="IPR023213">
    <property type="entry name" value="CAT-like_dom_sf"/>
</dbReference>
<evidence type="ECO:0000256" key="9">
    <source>
        <dbReference type="ARBA" id="ARBA00023315"/>
    </source>
</evidence>
<dbReference type="AlphaFoldDB" id="A0A2S5TDW1"/>
<organism evidence="15 16">
    <name type="scientific">Solimonas fluminis</name>
    <dbReference type="NCBI Taxonomy" id="2086571"/>
    <lineage>
        <taxon>Bacteria</taxon>
        <taxon>Pseudomonadati</taxon>
        <taxon>Pseudomonadota</taxon>
        <taxon>Gammaproteobacteria</taxon>
        <taxon>Nevskiales</taxon>
        <taxon>Nevskiaceae</taxon>
        <taxon>Solimonas</taxon>
    </lineage>
</organism>